<dbReference type="Proteomes" id="UP001178507">
    <property type="component" value="Unassembled WGS sequence"/>
</dbReference>
<dbReference type="AlphaFoldDB" id="A0AA36NLJ4"/>
<dbReference type="GO" id="GO:0004843">
    <property type="term" value="F:cysteine-type deubiquitinase activity"/>
    <property type="evidence" value="ECO:0007669"/>
    <property type="project" value="TreeGrafter"/>
</dbReference>
<feature type="region of interest" description="Disordered" evidence="1">
    <location>
        <begin position="481"/>
        <end position="533"/>
    </location>
</feature>
<feature type="compositionally biased region" description="Basic and acidic residues" evidence="1">
    <location>
        <begin position="521"/>
        <end position="533"/>
    </location>
</feature>
<dbReference type="EMBL" id="CAUJNA010003674">
    <property type="protein sequence ID" value="CAJ1407528.1"/>
    <property type="molecule type" value="Genomic_DNA"/>
</dbReference>
<dbReference type="GO" id="GO:0016579">
    <property type="term" value="P:protein deubiquitination"/>
    <property type="evidence" value="ECO:0007669"/>
    <property type="project" value="TreeGrafter"/>
</dbReference>
<dbReference type="PANTHER" id="PTHR12419">
    <property type="entry name" value="OTU DOMAIN CONTAINING PROTEIN"/>
    <property type="match status" value="1"/>
</dbReference>
<evidence type="ECO:0000259" key="2">
    <source>
        <dbReference type="PROSITE" id="PS50802"/>
    </source>
</evidence>
<feature type="compositionally biased region" description="Basic residues" evidence="1">
    <location>
        <begin position="41"/>
        <end position="55"/>
    </location>
</feature>
<dbReference type="PROSITE" id="PS50802">
    <property type="entry name" value="OTU"/>
    <property type="match status" value="1"/>
</dbReference>
<feature type="region of interest" description="Disordered" evidence="1">
    <location>
        <begin position="947"/>
        <end position="973"/>
    </location>
</feature>
<feature type="compositionally biased region" description="Low complexity" evidence="1">
    <location>
        <begin position="767"/>
        <end position="777"/>
    </location>
</feature>
<feature type="compositionally biased region" description="Basic and acidic residues" evidence="1">
    <location>
        <begin position="947"/>
        <end position="969"/>
    </location>
</feature>
<keyword evidence="4" id="KW-1185">Reference proteome</keyword>
<feature type="region of interest" description="Disordered" evidence="1">
    <location>
        <begin position="35"/>
        <end position="122"/>
    </location>
</feature>
<dbReference type="SUPFAM" id="SSF54001">
    <property type="entry name" value="Cysteine proteinases"/>
    <property type="match status" value="1"/>
</dbReference>
<comment type="caution">
    <text evidence="3">The sequence shown here is derived from an EMBL/GenBank/DDBJ whole genome shotgun (WGS) entry which is preliminary data.</text>
</comment>
<sequence length="1071" mass="117962">MSLLMPIVEKVVTQIFEKLIGTGGGGLMKLLKGIMTDSHTQPKKKQKKTKTRSRRPLWTGLRQEQALPNEGGDLKTCSKGKGKGEPSRKVSFAVPERELIQPSQKKTEKEDEAGDWQEVAKKTKKDEGPWKLRQKDWDADVVDYSEVAARLEKATSVFKGVVQCTSDQATAIECMLQHSSKVYGVLLVTLDNGSDSLRVPGEVGEKLMFKKAVVRKLASSGQEPPQPAGMKQAKQTIKTQPTVVVALKIVQRFLPQDSWSTAVKSPQRYFHSWLARQSFKALDSWGWEKERAQSQQSDHFFGLARIYEADLQAVLARSGDASLWSPPGSARCPSTRWCGLSGIRGRMTGHYALRARKFGGEFGLTLGFKQIGIREKREPNEPSTRLWIVEDVPRTWHQDQVRAALVAEFSVVDFVTVRKKKGGFDFLFKGTTASTQDLIAIPVEDDSGSWTMWTRWAPPRKFAGETKQVIRAGGWSLRPEKQPLSKTVAASAPVPPPDGGAAQEPEADAAAAGKGVQGQQHLREAPDHAGPKKIKVEERAIPDGTKISVVAGDGDCLFSSFAVAYANLTGKQAKHKATLRAEVTTHLAKHEERYKQTWDGMSPCNKKKCAWNDYLTAIAAPGTWGGEMEAAALARMHNVCIVIVPRDITWPAVCLHADAQRTVALWWNGSHFDALLPEDDKMPAEIMAVKQSPTKPLRGGGGSEVNSEGTVWTRAASSQHTVWTLAAAASQRPCSGNRSCSTVWSADEAASGKKASSKRFRLNSKTAASAEAEPASPDCGQDIDTENDKVGYRECAQTGLIRAFAAADEVGWKCPLCDFGIEATKLSVVSESVAGAAKKKHRKDCHPTTTIAAWRRLQSLGTQQGSAYRQSQRTMMLNVSMARVEKDFLQSGGHQLQAFMWPVVKWKSKDKPSRLSIRRAWRCRKCLCCFRDKKCVQRSKGCGAKRTEKDVKRSLAAHDQHKKRSETLSKSDCGFNPEQLEGIWEQARRALTMKPVTIGTMNVGRGGAAKASRALEVMQDMHVDILALQEVDLNSSSWHWNLQNGTDFSFPSSADLSGRSEFSQSVRGRLG</sequence>
<dbReference type="PANTHER" id="PTHR12419:SF7">
    <property type="entry name" value="OTU DOMAIN-CONTAINING PROTEIN 3"/>
    <property type="match status" value="1"/>
</dbReference>
<evidence type="ECO:0000256" key="1">
    <source>
        <dbReference type="SAM" id="MobiDB-lite"/>
    </source>
</evidence>
<name>A0AA36NLJ4_9DINO</name>
<proteinExistence type="predicted"/>
<feature type="compositionally biased region" description="Low complexity" evidence="1">
    <location>
        <begin position="499"/>
        <end position="520"/>
    </location>
</feature>
<dbReference type="InterPro" id="IPR038765">
    <property type="entry name" value="Papain-like_cys_pep_sf"/>
</dbReference>
<gene>
    <name evidence="3" type="ORF">EVOR1521_LOCUS29193</name>
</gene>
<reference evidence="3" key="1">
    <citation type="submission" date="2023-08" db="EMBL/GenBank/DDBJ databases">
        <authorList>
            <person name="Chen Y."/>
            <person name="Shah S."/>
            <person name="Dougan E. K."/>
            <person name="Thang M."/>
            <person name="Chan C."/>
        </authorList>
    </citation>
    <scope>NUCLEOTIDE SEQUENCE</scope>
</reference>
<evidence type="ECO:0000313" key="4">
    <source>
        <dbReference type="Proteomes" id="UP001178507"/>
    </source>
</evidence>
<dbReference type="Pfam" id="PF02338">
    <property type="entry name" value="OTU"/>
    <property type="match status" value="1"/>
</dbReference>
<accession>A0AA36NLJ4</accession>
<organism evidence="3 4">
    <name type="scientific">Effrenium voratum</name>
    <dbReference type="NCBI Taxonomy" id="2562239"/>
    <lineage>
        <taxon>Eukaryota</taxon>
        <taxon>Sar</taxon>
        <taxon>Alveolata</taxon>
        <taxon>Dinophyceae</taxon>
        <taxon>Suessiales</taxon>
        <taxon>Symbiodiniaceae</taxon>
        <taxon>Effrenium</taxon>
    </lineage>
</organism>
<dbReference type="SUPFAM" id="SSF56219">
    <property type="entry name" value="DNase I-like"/>
    <property type="match status" value="1"/>
</dbReference>
<dbReference type="Gene3D" id="3.90.70.80">
    <property type="match status" value="1"/>
</dbReference>
<protein>
    <recommendedName>
        <fullName evidence="2">OTU domain-containing protein</fullName>
    </recommendedName>
</protein>
<feature type="compositionally biased region" description="Basic and acidic residues" evidence="1">
    <location>
        <begin position="95"/>
        <end position="109"/>
    </location>
</feature>
<feature type="region of interest" description="Disordered" evidence="1">
    <location>
        <begin position="765"/>
        <end position="784"/>
    </location>
</feature>
<dbReference type="InterPro" id="IPR003323">
    <property type="entry name" value="OTU_dom"/>
</dbReference>
<dbReference type="InterPro" id="IPR050704">
    <property type="entry name" value="Peptidase_C85-like"/>
</dbReference>
<feature type="domain" description="OTU" evidence="2">
    <location>
        <begin position="545"/>
        <end position="678"/>
    </location>
</feature>
<dbReference type="CDD" id="cd22744">
    <property type="entry name" value="OTU"/>
    <property type="match status" value="1"/>
</dbReference>
<evidence type="ECO:0000313" key="3">
    <source>
        <dbReference type="EMBL" id="CAJ1407528.1"/>
    </source>
</evidence>
<dbReference type="InterPro" id="IPR036691">
    <property type="entry name" value="Endo/exonu/phosph_ase_sf"/>
</dbReference>